<organism evidence="2">
    <name type="scientific">Paenarthrobacter sp. AMU7</name>
    <dbReference type="NCBI Taxonomy" id="3162492"/>
    <lineage>
        <taxon>Bacteria</taxon>
        <taxon>Bacillati</taxon>
        <taxon>Actinomycetota</taxon>
        <taxon>Actinomycetes</taxon>
        <taxon>Micrococcales</taxon>
        <taxon>Micrococcaceae</taxon>
        <taxon>Paenarthrobacter</taxon>
    </lineage>
</organism>
<feature type="transmembrane region" description="Helical" evidence="1">
    <location>
        <begin position="74"/>
        <end position="92"/>
    </location>
</feature>
<name>A0AB39YV67_9MICC</name>
<feature type="transmembrane region" description="Helical" evidence="1">
    <location>
        <begin position="148"/>
        <end position="171"/>
    </location>
</feature>
<gene>
    <name evidence="2" type="ORF">ABQM86_09035</name>
</gene>
<evidence type="ECO:0000256" key="1">
    <source>
        <dbReference type="SAM" id="Phobius"/>
    </source>
</evidence>
<proteinExistence type="predicted"/>
<keyword evidence="1" id="KW-0472">Membrane</keyword>
<reference evidence="2" key="1">
    <citation type="submission" date="2024-07" db="EMBL/GenBank/DDBJ databases">
        <authorList>
            <person name="Li J."/>
            <person name="Wei H."/>
            <person name="Ma J."/>
        </authorList>
    </citation>
    <scope>NUCLEOTIDE SEQUENCE</scope>
    <source>
        <strain evidence="2">AMU7</strain>
    </source>
</reference>
<dbReference type="EMBL" id="CP165735">
    <property type="protein sequence ID" value="XDV73284.1"/>
    <property type="molecule type" value="Genomic_DNA"/>
</dbReference>
<dbReference type="AlphaFoldDB" id="A0AB39YV67"/>
<dbReference type="RefSeq" id="WP_369746423.1">
    <property type="nucleotide sequence ID" value="NZ_CP165735.1"/>
</dbReference>
<evidence type="ECO:0000313" key="2">
    <source>
        <dbReference type="EMBL" id="XDV73284.1"/>
    </source>
</evidence>
<feature type="transmembrane region" description="Helical" evidence="1">
    <location>
        <begin position="26"/>
        <end position="46"/>
    </location>
</feature>
<evidence type="ECO:0008006" key="3">
    <source>
        <dbReference type="Google" id="ProtNLM"/>
    </source>
</evidence>
<sequence>MTEPTVHVPAVADPAPAAPPRSFKEALWLVLPLAAGVLLGVLWWLLAPGGLNLVSGNPALADAVNPESWLPRDLVLAGLVLVAGCFTGVMLDGKLQGPSVGRRLTFALVGGAMGGIVAWLVGLLTAQLFGPAPNPALGPGYGFTLRSFAVLLLWPAATAFITFVLALFGVLSKKPVK</sequence>
<protein>
    <recommendedName>
        <fullName evidence="3">ABC transporter permease</fullName>
    </recommendedName>
</protein>
<accession>A0AB39YV67</accession>
<keyword evidence="1" id="KW-1133">Transmembrane helix</keyword>
<feature type="transmembrane region" description="Helical" evidence="1">
    <location>
        <begin position="104"/>
        <end position="128"/>
    </location>
</feature>
<keyword evidence="1" id="KW-0812">Transmembrane</keyword>